<comment type="caution">
    <text evidence="1">The sequence shown here is derived from an EMBL/GenBank/DDBJ whole genome shotgun (WGS) entry which is preliminary data.</text>
</comment>
<accession>A0A544SV20</accession>
<keyword evidence="1" id="KW-0808">Transferase</keyword>
<dbReference type="Proteomes" id="UP000318937">
    <property type="component" value="Unassembled WGS sequence"/>
</dbReference>
<gene>
    <name evidence="1" type="ORF">FG383_16245</name>
</gene>
<sequence length="148" mass="17385">MSKQNVLCERYDKETEELVSKDSLEFLNTPLSHFKEKKNEYVYLQAENLEALKVDGLVIEYDEVFEVYTAMFGLSIQKKFAPKIEAFLSARYNKEKMNYSLIFSGDEGLWEINLPLDYIDQFSENFTIEEAYHFLQSFITSLVEAIEN</sequence>
<evidence type="ECO:0000313" key="1">
    <source>
        <dbReference type="EMBL" id="TQR09062.1"/>
    </source>
</evidence>
<evidence type="ECO:0000313" key="2">
    <source>
        <dbReference type="Proteomes" id="UP000318937"/>
    </source>
</evidence>
<keyword evidence="2" id="KW-1185">Reference proteome</keyword>
<dbReference type="RefSeq" id="WP_142608445.1">
    <property type="nucleotide sequence ID" value="NZ_VDGG01000042.1"/>
</dbReference>
<name>A0A544SV20_9BACI</name>
<protein>
    <submittedName>
        <fullName evidence="1">Branched-chain amino acid aminotransferase</fullName>
    </submittedName>
</protein>
<dbReference type="GO" id="GO:0008483">
    <property type="term" value="F:transaminase activity"/>
    <property type="evidence" value="ECO:0007669"/>
    <property type="project" value="UniProtKB-KW"/>
</dbReference>
<reference evidence="1 2" key="1">
    <citation type="submission" date="2019-05" db="EMBL/GenBank/DDBJ databases">
        <title>Psychrobacillus vulpis sp. nov., a new species isolated from feces of a red fox that inhabits in The Tablas de Daimiel Natural Park, Albacete, Spain.</title>
        <authorList>
            <person name="Rodriguez M."/>
            <person name="Reina J.C."/>
            <person name="Bejar V."/>
            <person name="Llamas I."/>
        </authorList>
    </citation>
    <scope>NUCLEOTIDE SEQUENCE [LARGE SCALE GENOMIC DNA]</scope>
    <source>
        <strain evidence="1 2">NHI-2</strain>
    </source>
</reference>
<proteinExistence type="predicted"/>
<keyword evidence="1" id="KW-0032">Aminotransferase</keyword>
<dbReference type="EMBL" id="VDGG01000042">
    <property type="protein sequence ID" value="TQR09062.1"/>
    <property type="molecule type" value="Genomic_DNA"/>
</dbReference>
<organism evidence="1 2">
    <name type="scientific">Psychrobacillus soli</name>
    <dbReference type="NCBI Taxonomy" id="1543965"/>
    <lineage>
        <taxon>Bacteria</taxon>
        <taxon>Bacillati</taxon>
        <taxon>Bacillota</taxon>
        <taxon>Bacilli</taxon>
        <taxon>Bacillales</taxon>
        <taxon>Bacillaceae</taxon>
        <taxon>Psychrobacillus</taxon>
    </lineage>
</organism>
<dbReference type="OrthoDB" id="2436979at2"/>
<dbReference type="AlphaFoldDB" id="A0A544SV20"/>